<dbReference type="PANTHER" id="PTHR31650">
    <property type="entry name" value="O-ACYLTRANSFERASE (WSD1-LIKE) FAMILY PROTEIN"/>
    <property type="match status" value="1"/>
</dbReference>
<comment type="similarity">
    <text evidence="8">In the N-terminal section; belongs to the long-chain O-acyltransferase family.</text>
</comment>
<name>A0A7I8KYR3_SPIIN</name>
<evidence type="ECO:0000256" key="2">
    <source>
        <dbReference type="ARBA" id="ARBA00004586"/>
    </source>
</evidence>
<feature type="domain" description="O-acyltransferase WSD1 C-terminal" evidence="12">
    <location>
        <begin position="331"/>
        <end position="475"/>
    </location>
</feature>
<dbReference type="OrthoDB" id="619536at2759"/>
<dbReference type="GO" id="GO:0005886">
    <property type="term" value="C:plasma membrane"/>
    <property type="evidence" value="ECO:0007669"/>
    <property type="project" value="UniProtKB-SubCell"/>
</dbReference>
<dbReference type="InterPro" id="IPR045034">
    <property type="entry name" value="O-acyltransferase_WSD1-like"/>
</dbReference>
<keyword evidence="7" id="KW-0012">Acyltransferase</keyword>
<dbReference type="GO" id="GO:0047196">
    <property type="term" value="F:long-chain-alcohol O-fatty-acyltransferase activity"/>
    <property type="evidence" value="ECO:0007669"/>
    <property type="project" value="UniProtKB-EC"/>
</dbReference>
<dbReference type="GO" id="GO:0004144">
    <property type="term" value="F:diacylglycerol O-acyltransferase activity"/>
    <property type="evidence" value="ECO:0007669"/>
    <property type="project" value="UniProtKB-EC"/>
</dbReference>
<evidence type="ECO:0000313" key="14">
    <source>
        <dbReference type="Proteomes" id="UP000663760"/>
    </source>
</evidence>
<dbReference type="InterPro" id="IPR004255">
    <property type="entry name" value="O-acyltransferase_WSD1_N"/>
</dbReference>
<dbReference type="InterPro" id="IPR009721">
    <property type="entry name" value="O-acyltransferase_WSD1_C"/>
</dbReference>
<dbReference type="Proteomes" id="UP000663760">
    <property type="component" value="Chromosome 9"/>
</dbReference>
<proteinExistence type="inferred from homology"/>
<evidence type="ECO:0000256" key="7">
    <source>
        <dbReference type="ARBA" id="ARBA00023315"/>
    </source>
</evidence>
<comment type="catalytic activity">
    <reaction evidence="9">
        <text>a long chain fatty alcohol + a fatty acyl-CoA = a long-chain alcohol wax ester + CoA</text>
        <dbReference type="Rhea" id="RHEA:38443"/>
        <dbReference type="ChEBI" id="CHEBI:17135"/>
        <dbReference type="ChEBI" id="CHEBI:57287"/>
        <dbReference type="ChEBI" id="CHEBI:77636"/>
        <dbReference type="ChEBI" id="CHEBI:235323"/>
        <dbReference type="EC" id="2.3.1.75"/>
    </reaction>
</comment>
<evidence type="ECO:0000256" key="9">
    <source>
        <dbReference type="ARBA" id="ARBA00047604"/>
    </source>
</evidence>
<evidence type="ECO:0000256" key="6">
    <source>
        <dbReference type="ARBA" id="ARBA00022824"/>
    </source>
</evidence>
<dbReference type="PANTHER" id="PTHR31650:SF1">
    <property type="entry name" value="WAX ESTER SYNTHASE_DIACYLGLYCEROL ACYLTRANSFERASE 4-RELATED"/>
    <property type="match status" value="1"/>
</dbReference>
<sequence>MDEEWGRVEEPMSPGSRLFHQPRFNCYIVALMGFGRRIDLDVVKAGLELTLIRHPRFSSVKIAEGRGRPRWVRTKVVLEDHLVVVEVDPRKVECPDRFLEDYVSELTKTTMEDFSKPLWELHLINLPTTEAESVAIFRIHHSLGDGTSLVSLLLACTRKAADQSSLPTLPTSGRTRRIPHRRITTGDDKRWWKGLLAMLLSLWAALRLAWNTAVDMLLFAATVAFMKDDETPVKGQPGVGVNPKRIVRRTLNFEDMKTIKKALGSTINDVLLGMTSAGLAHYLHKRYKGTLRTLPENLRVRSAVLVNIRPSPGIHALADMMEKGGEGNMKWGNCLGCVIVPFPVKQCEDPLDYVRMAKAVADRKKHSLESVCTFLGSLLILKAFGIQAAAVLPHRVFSHTTLSFSNVIGPVEEIAFCGHPLVYLAPTVYGHPHALTVHFQSYMNKMELVIAADESVITDPHKLCEAIAGSLKQMKDASATVVPVGK</sequence>
<evidence type="ECO:0000259" key="11">
    <source>
        <dbReference type="Pfam" id="PF03007"/>
    </source>
</evidence>
<comment type="pathway">
    <text evidence="3">Glycerolipid metabolism; triacylglycerol biosynthesis.</text>
</comment>
<evidence type="ECO:0000256" key="5">
    <source>
        <dbReference type="ARBA" id="ARBA00022679"/>
    </source>
</evidence>
<evidence type="ECO:0000256" key="10">
    <source>
        <dbReference type="ARBA" id="ARBA00048109"/>
    </source>
</evidence>
<gene>
    <name evidence="13" type="ORF">SI8410_09013154</name>
</gene>
<feature type="domain" description="O-acyltransferase WSD1-like N-terminal" evidence="11">
    <location>
        <begin position="59"/>
        <end position="270"/>
    </location>
</feature>
<dbReference type="GO" id="GO:0005789">
    <property type="term" value="C:endoplasmic reticulum membrane"/>
    <property type="evidence" value="ECO:0007669"/>
    <property type="project" value="UniProtKB-SubCell"/>
</dbReference>
<evidence type="ECO:0000256" key="3">
    <source>
        <dbReference type="ARBA" id="ARBA00004771"/>
    </source>
</evidence>
<keyword evidence="5" id="KW-0808">Transferase</keyword>
<organism evidence="13 14">
    <name type="scientific">Spirodela intermedia</name>
    <name type="common">Intermediate duckweed</name>
    <dbReference type="NCBI Taxonomy" id="51605"/>
    <lineage>
        <taxon>Eukaryota</taxon>
        <taxon>Viridiplantae</taxon>
        <taxon>Streptophyta</taxon>
        <taxon>Embryophyta</taxon>
        <taxon>Tracheophyta</taxon>
        <taxon>Spermatophyta</taxon>
        <taxon>Magnoliopsida</taxon>
        <taxon>Liliopsida</taxon>
        <taxon>Araceae</taxon>
        <taxon>Lemnoideae</taxon>
        <taxon>Spirodela</taxon>
    </lineage>
</organism>
<dbReference type="InterPro" id="IPR023213">
    <property type="entry name" value="CAT-like_dom_sf"/>
</dbReference>
<dbReference type="Pfam" id="PF03007">
    <property type="entry name" value="WS_DGAT_cat"/>
    <property type="match status" value="1"/>
</dbReference>
<comment type="catalytic activity">
    <reaction evidence="10">
        <text>an acyl-CoA + a 1,2-diacyl-sn-glycerol = a triacyl-sn-glycerol + CoA</text>
        <dbReference type="Rhea" id="RHEA:10868"/>
        <dbReference type="ChEBI" id="CHEBI:17815"/>
        <dbReference type="ChEBI" id="CHEBI:57287"/>
        <dbReference type="ChEBI" id="CHEBI:58342"/>
        <dbReference type="ChEBI" id="CHEBI:64615"/>
        <dbReference type="EC" id="2.3.1.20"/>
    </reaction>
</comment>
<dbReference type="SUPFAM" id="SSF52777">
    <property type="entry name" value="CoA-dependent acyltransferases"/>
    <property type="match status" value="1"/>
</dbReference>
<dbReference type="EMBL" id="LR746272">
    <property type="protein sequence ID" value="CAA7402476.1"/>
    <property type="molecule type" value="Genomic_DNA"/>
</dbReference>
<dbReference type="Pfam" id="PF06974">
    <property type="entry name" value="WS_DGAT_C"/>
    <property type="match status" value="1"/>
</dbReference>
<dbReference type="GO" id="GO:0019432">
    <property type="term" value="P:triglyceride biosynthetic process"/>
    <property type="evidence" value="ECO:0007669"/>
    <property type="project" value="UniProtKB-UniPathway"/>
</dbReference>
<dbReference type="AlphaFoldDB" id="A0A7I8KYR3"/>
<evidence type="ECO:0000256" key="8">
    <source>
        <dbReference type="ARBA" id="ARBA00024360"/>
    </source>
</evidence>
<evidence type="ECO:0000259" key="12">
    <source>
        <dbReference type="Pfam" id="PF06974"/>
    </source>
</evidence>
<keyword evidence="6" id="KW-0256">Endoplasmic reticulum</keyword>
<reference evidence="13" key="1">
    <citation type="submission" date="2020-02" db="EMBL/GenBank/DDBJ databases">
        <authorList>
            <person name="Scholz U."/>
            <person name="Mascher M."/>
            <person name="Fiebig A."/>
        </authorList>
    </citation>
    <scope>NUCLEOTIDE SEQUENCE</scope>
</reference>
<comment type="subcellular location">
    <subcellularLocation>
        <location evidence="1">Cell membrane</location>
        <topology evidence="1">Single-pass membrane protein</topology>
    </subcellularLocation>
    <subcellularLocation>
        <location evidence="2">Endoplasmic reticulum membrane</location>
    </subcellularLocation>
</comment>
<accession>A0A7I8KYR3</accession>
<protein>
    <submittedName>
        <fullName evidence="13">Uncharacterized protein</fullName>
    </submittedName>
</protein>
<dbReference type="Gene3D" id="3.30.559.10">
    <property type="entry name" value="Chloramphenicol acetyltransferase-like domain"/>
    <property type="match status" value="1"/>
</dbReference>
<comment type="pathway">
    <text evidence="4">Lipid metabolism.</text>
</comment>
<dbReference type="UniPathway" id="UPA00282"/>
<evidence type="ECO:0000256" key="1">
    <source>
        <dbReference type="ARBA" id="ARBA00004162"/>
    </source>
</evidence>
<keyword evidence="14" id="KW-1185">Reference proteome</keyword>
<evidence type="ECO:0000256" key="4">
    <source>
        <dbReference type="ARBA" id="ARBA00005189"/>
    </source>
</evidence>
<evidence type="ECO:0000313" key="13">
    <source>
        <dbReference type="EMBL" id="CAA7402476.1"/>
    </source>
</evidence>